<proteinExistence type="predicted"/>
<protein>
    <submittedName>
        <fullName evidence="1">Str. FM013</fullName>
    </submittedName>
</protein>
<evidence type="ECO:0000313" key="1">
    <source>
        <dbReference type="EMBL" id="CRL17328.1"/>
    </source>
</evidence>
<organism evidence="1 2">
    <name type="scientific">Penicillium camemberti (strain FM 013)</name>
    <dbReference type="NCBI Taxonomy" id="1429867"/>
    <lineage>
        <taxon>Eukaryota</taxon>
        <taxon>Fungi</taxon>
        <taxon>Dikarya</taxon>
        <taxon>Ascomycota</taxon>
        <taxon>Pezizomycotina</taxon>
        <taxon>Eurotiomycetes</taxon>
        <taxon>Eurotiomycetidae</taxon>
        <taxon>Eurotiales</taxon>
        <taxon>Aspergillaceae</taxon>
        <taxon>Penicillium</taxon>
    </lineage>
</organism>
<name>A0A0G4NTI5_PENC3</name>
<evidence type="ECO:0000313" key="2">
    <source>
        <dbReference type="Proteomes" id="UP000053732"/>
    </source>
</evidence>
<dbReference type="AlphaFoldDB" id="A0A0G4NTI5"/>
<gene>
    <name evidence="1" type="ORF">PCAMFM013_S001g000288</name>
</gene>
<dbReference type="Proteomes" id="UP000053732">
    <property type="component" value="Unassembled WGS sequence"/>
</dbReference>
<sequence>MQSIARDAIGTMTPVPILKVPLKAPWFTLRFLLGGAGFRAAEGGRHRG</sequence>
<dbReference type="EMBL" id="HG793134">
    <property type="protein sequence ID" value="CRL17328.1"/>
    <property type="molecule type" value="Genomic_DNA"/>
</dbReference>
<keyword evidence="2" id="KW-1185">Reference proteome</keyword>
<reference evidence="1 2" key="1">
    <citation type="journal article" date="2014" name="Nat. Commun.">
        <title>Multiple recent horizontal transfers of a large genomic region in cheese making fungi.</title>
        <authorList>
            <person name="Cheeseman K."/>
            <person name="Ropars J."/>
            <person name="Renault P."/>
            <person name="Dupont J."/>
            <person name="Gouzy J."/>
            <person name="Branca A."/>
            <person name="Abraham A.L."/>
            <person name="Ceppi M."/>
            <person name="Conseiller E."/>
            <person name="Debuchy R."/>
            <person name="Malagnac F."/>
            <person name="Goarin A."/>
            <person name="Silar P."/>
            <person name="Lacoste S."/>
            <person name="Sallet E."/>
            <person name="Bensimon A."/>
            <person name="Giraud T."/>
            <person name="Brygoo Y."/>
        </authorList>
    </citation>
    <scope>NUCLEOTIDE SEQUENCE [LARGE SCALE GENOMIC DNA]</scope>
    <source>
        <strain evidence="2">FM 013</strain>
    </source>
</reference>
<accession>A0A0G4NTI5</accession>